<sequence>MSTVQQEVDERTNLTSSNKFELLLFRLGEAPNSAQRELFGINVFKVREIMVMPTVTAVAGSPPHLLGMTNIRGQVIPVIDLASAVGCLPKKGLNILMVTEYARSTQGFAVEEVDRIVRLDWSQVLSAESSTAGGMITSIARLDGDVDNTRLAQVLDVEQILRNVVPPKGPDVDAASIGPSVMLPAGTVVLAADDSALARTLIEQGLVAMNAPFIMTKTGKEAWNRLESLSDAALAEGKTIQDKVALVLTDLEMPEMDGFTLTRKIKQDPRFKSLPVIIHSSLSGAANEVHVSGVGADAYVGKFVAAELAATIRRVLDEHKAKKS</sequence>
<dbReference type="Pfam" id="PF00072">
    <property type="entry name" value="Response_reg"/>
    <property type="match status" value="1"/>
</dbReference>
<feature type="domain" description="Response regulatory" evidence="2">
    <location>
        <begin position="188"/>
        <end position="317"/>
    </location>
</feature>
<evidence type="ECO:0000313" key="4">
    <source>
        <dbReference type="EMBL" id="APW36446.1"/>
    </source>
</evidence>
<dbReference type="PROSITE" id="PS50110">
    <property type="entry name" value="RESPONSE_REGULATORY"/>
    <property type="match status" value="1"/>
</dbReference>
<dbReference type="InterPro" id="IPR024181">
    <property type="entry name" value="Chemotax_regulator_CheV"/>
</dbReference>
<protein>
    <submittedName>
        <fullName evidence="4">Chemotaxis protein CheV</fullName>
    </submittedName>
</protein>
<organism evidence="4 5">
    <name type="scientific">Rhodoferax koreensis</name>
    <dbReference type="NCBI Taxonomy" id="1842727"/>
    <lineage>
        <taxon>Bacteria</taxon>
        <taxon>Pseudomonadati</taxon>
        <taxon>Pseudomonadota</taxon>
        <taxon>Betaproteobacteria</taxon>
        <taxon>Burkholderiales</taxon>
        <taxon>Comamonadaceae</taxon>
        <taxon>Rhodoferax</taxon>
    </lineage>
</organism>
<feature type="modified residue" description="4-aspartylphosphate" evidence="1">
    <location>
        <position position="250"/>
    </location>
</feature>
<dbReference type="OrthoDB" id="9806105at2"/>
<feature type="domain" description="CheW-like" evidence="3">
    <location>
        <begin position="19"/>
        <end position="166"/>
    </location>
</feature>
<dbReference type="Gene3D" id="3.40.50.2300">
    <property type="match status" value="1"/>
</dbReference>
<evidence type="ECO:0000259" key="2">
    <source>
        <dbReference type="PROSITE" id="PS50110"/>
    </source>
</evidence>
<dbReference type="KEGG" id="rhy:RD110_03890"/>
<dbReference type="SUPFAM" id="SSF50341">
    <property type="entry name" value="CheW-like"/>
    <property type="match status" value="1"/>
</dbReference>
<dbReference type="STRING" id="1842727.RD110_03890"/>
<evidence type="ECO:0000259" key="3">
    <source>
        <dbReference type="PROSITE" id="PS50851"/>
    </source>
</evidence>
<dbReference type="RefSeq" id="WP_076196863.1">
    <property type="nucleotide sequence ID" value="NZ_CP019236.1"/>
</dbReference>
<dbReference type="GO" id="GO:0006935">
    <property type="term" value="P:chemotaxis"/>
    <property type="evidence" value="ECO:0007669"/>
    <property type="project" value="InterPro"/>
</dbReference>
<dbReference type="InterPro" id="IPR002545">
    <property type="entry name" value="CheW-lke_dom"/>
</dbReference>
<reference evidence="4 5" key="1">
    <citation type="submission" date="2017-01" db="EMBL/GenBank/DDBJ databases">
        <authorList>
            <person name="Mah S.A."/>
            <person name="Swanson W.J."/>
            <person name="Moy G.W."/>
            <person name="Vacquier V.D."/>
        </authorList>
    </citation>
    <scope>NUCLEOTIDE SEQUENCE [LARGE SCALE GENOMIC DNA]</scope>
    <source>
        <strain evidence="4 5">DCY110</strain>
    </source>
</reference>
<dbReference type="Pfam" id="PF01584">
    <property type="entry name" value="CheW"/>
    <property type="match status" value="1"/>
</dbReference>
<proteinExistence type="predicted"/>
<keyword evidence="5" id="KW-1185">Reference proteome</keyword>
<dbReference type="InterPro" id="IPR011006">
    <property type="entry name" value="CheY-like_superfamily"/>
</dbReference>
<dbReference type="PANTHER" id="PTHR47233">
    <property type="entry name" value="CHEMOTAXIS PROTEIN CHEV"/>
    <property type="match status" value="1"/>
</dbReference>
<dbReference type="SUPFAM" id="SSF52172">
    <property type="entry name" value="CheY-like"/>
    <property type="match status" value="1"/>
</dbReference>
<dbReference type="InterPro" id="IPR036061">
    <property type="entry name" value="CheW-like_dom_sf"/>
</dbReference>
<dbReference type="Proteomes" id="UP000186609">
    <property type="component" value="Chromosome"/>
</dbReference>
<name>A0A1P8JRR8_9BURK</name>
<dbReference type="Gene3D" id="2.40.50.180">
    <property type="entry name" value="CheA-289, Domain 4"/>
    <property type="match status" value="1"/>
</dbReference>
<dbReference type="SMART" id="SM00448">
    <property type="entry name" value="REC"/>
    <property type="match status" value="1"/>
</dbReference>
<dbReference type="InterPro" id="IPR001789">
    <property type="entry name" value="Sig_transdc_resp-reg_receiver"/>
</dbReference>
<dbReference type="SMART" id="SM00260">
    <property type="entry name" value="CheW"/>
    <property type="match status" value="1"/>
</dbReference>
<dbReference type="PROSITE" id="PS50851">
    <property type="entry name" value="CHEW"/>
    <property type="match status" value="1"/>
</dbReference>
<dbReference type="PIRSF" id="PIRSF002867">
    <property type="entry name" value="CheV"/>
    <property type="match status" value="1"/>
</dbReference>
<accession>A0A1P8JRR8</accession>
<dbReference type="GO" id="GO:0000160">
    <property type="term" value="P:phosphorelay signal transduction system"/>
    <property type="evidence" value="ECO:0007669"/>
    <property type="project" value="InterPro"/>
</dbReference>
<keyword evidence="1" id="KW-0597">Phosphoprotein</keyword>
<gene>
    <name evidence="4" type="ORF">RD110_03890</name>
</gene>
<dbReference type="AlphaFoldDB" id="A0A1P8JRR8"/>
<dbReference type="EMBL" id="CP019236">
    <property type="protein sequence ID" value="APW36446.1"/>
    <property type="molecule type" value="Genomic_DNA"/>
</dbReference>
<evidence type="ECO:0000313" key="5">
    <source>
        <dbReference type="Proteomes" id="UP000186609"/>
    </source>
</evidence>
<evidence type="ECO:0000256" key="1">
    <source>
        <dbReference type="PROSITE-ProRule" id="PRU00169"/>
    </source>
</evidence>
<dbReference type="PANTHER" id="PTHR47233:SF4">
    <property type="entry name" value="CHEMOTAXIS SIGNAL TRANSDUCTION PROTEIN"/>
    <property type="match status" value="1"/>
</dbReference>
<dbReference type="Gene3D" id="2.30.30.40">
    <property type="entry name" value="SH3 Domains"/>
    <property type="match status" value="1"/>
</dbReference>